<dbReference type="EMBL" id="GQ409537">
    <property type="protein sequence ID" value="ADE34488.1"/>
    <property type="molecule type" value="Genomic_DNA"/>
</dbReference>
<dbReference type="InterPro" id="IPR023393">
    <property type="entry name" value="START-like_dom_sf"/>
</dbReference>
<accession>D6MSV0</accession>
<gene>
    <name evidence="1" type="primary">ssfY3</name>
</gene>
<sequence length="291" mass="30765">MTGAPFTMTHETTVAATPQALYALVADTEGAPRYAGGQMHAEILSSGADGDVIKRWVYSERGLRAWTFRRTVDAAAPSIVFAHVDPAPPVVDQRGTWTFTALGDGTTLVRVEHVIELVDPAGEAKMRAGFDQQIPQQLAGYRLVAELGAELAERYVTSEETAVVAGTAAQVRARLAAQDVWTGRHPGATGAEATALGDDAWLVEVTGTQARYFRLEPNATDIVWKSLSPAAGLHAELGRFRIAQAAPDKVEVTVTHTATLPLKGPGAEPAAVRAAGRAELRRLLALLGGAA</sequence>
<dbReference type="Gene3D" id="3.30.530.20">
    <property type="match status" value="2"/>
</dbReference>
<evidence type="ECO:0000313" key="1">
    <source>
        <dbReference type="EMBL" id="ADE34488.1"/>
    </source>
</evidence>
<protein>
    <submittedName>
        <fullName evidence="1">SsfY3</fullName>
    </submittedName>
</protein>
<dbReference type="AlphaFoldDB" id="D6MSV0"/>
<dbReference type="SUPFAM" id="SSF55961">
    <property type="entry name" value="Bet v1-like"/>
    <property type="match status" value="2"/>
</dbReference>
<reference evidence="1" key="1">
    <citation type="journal article" date="2009" name="J. Am. Chem. Soc.">
        <title>Biochemical analysis of the biosynthetic pathway of an anticancer tetracycline SF2575.</title>
        <authorList>
            <person name="Pickens L.B."/>
            <person name="Kim W."/>
            <person name="Wang P."/>
            <person name="Zhou H."/>
            <person name="Watanabe K."/>
            <person name="Gomi S."/>
            <person name="Tang Y."/>
        </authorList>
    </citation>
    <scope>NUCLEOTIDE SEQUENCE</scope>
    <source>
        <strain evidence="1">SF2575</strain>
    </source>
</reference>
<dbReference type="Pfam" id="PF10604">
    <property type="entry name" value="Polyketide_cyc2"/>
    <property type="match status" value="1"/>
</dbReference>
<dbReference type="InterPro" id="IPR019587">
    <property type="entry name" value="Polyketide_cyclase/dehydratase"/>
</dbReference>
<organism evidence="1">
    <name type="scientific">Streptomyces sp. SF2575</name>
    <dbReference type="NCBI Taxonomy" id="746675"/>
    <lineage>
        <taxon>Bacteria</taxon>
        <taxon>Bacillati</taxon>
        <taxon>Actinomycetota</taxon>
        <taxon>Actinomycetes</taxon>
        <taxon>Kitasatosporales</taxon>
        <taxon>Streptomycetaceae</taxon>
        <taxon>Streptomyces</taxon>
    </lineage>
</organism>
<name>D6MSV0_9ACTN</name>
<proteinExistence type="predicted"/>